<accession>W0ACJ5</accession>
<dbReference type="EMBL" id="CP006644">
    <property type="protein sequence ID" value="AHE54267.1"/>
    <property type="molecule type" value="Genomic_DNA"/>
</dbReference>
<dbReference type="Proteomes" id="UP000018851">
    <property type="component" value="Chromosome"/>
</dbReference>
<reference evidence="1 2" key="1">
    <citation type="submission" date="2013-07" db="EMBL/GenBank/DDBJ databases">
        <title>Completed genome of Sphingomonas sanxanigenens NX02.</title>
        <authorList>
            <person name="Ma T."/>
            <person name="Huang H."/>
            <person name="Wu M."/>
            <person name="Li X."/>
            <person name="Li G."/>
        </authorList>
    </citation>
    <scope>NUCLEOTIDE SEQUENCE [LARGE SCALE GENOMIC DNA]</scope>
    <source>
        <strain evidence="1 2">NX02</strain>
    </source>
</reference>
<evidence type="ECO:0000313" key="1">
    <source>
        <dbReference type="EMBL" id="AHE54267.1"/>
    </source>
</evidence>
<dbReference type="KEGG" id="ssan:NX02_12845"/>
<protein>
    <submittedName>
        <fullName evidence="1">Uncharacterized protein</fullName>
    </submittedName>
</protein>
<dbReference type="AlphaFoldDB" id="W0ACJ5"/>
<dbReference type="STRING" id="1123269.NX02_12845"/>
<proteinExistence type="predicted"/>
<gene>
    <name evidence="1" type="ORF">NX02_12845</name>
</gene>
<evidence type="ECO:0000313" key="2">
    <source>
        <dbReference type="Proteomes" id="UP000018851"/>
    </source>
</evidence>
<organism evidence="1 2">
    <name type="scientific">Sphingomonas sanxanigenens DSM 19645 = NX02</name>
    <dbReference type="NCBI Taxonomy" id="1123269"/>
    <lineage>
        <taxon>Bacteria</taxon>
        <taxon>Pseudomonadati</taxon>
        <taxon>Pseudomonadota</taxon>
        <taxon>Alphaproteobacteria</taxon>
        <taxon>Sphingomonadales</taxon>
        <taxon>Sphingomonadaceae</taxon>
        <taxon>Sphingomonas</taxon>
    </lineage>
</organism>
<sequence>MAMNEHPAAVAIRHAGAEGQADLTGISWNR</sequence>
<dbReference type="PATRIC" id="fig|1123269.5.peg.2498"/>
<keyword evidence="2" id="KW-1185">Reference proteome</keyword>
<name>W0ACJ5_9SPHN</name>
<dbReference type="HOGENOM" id="CLU_3405523_0_0_5"/>